<keyword evidence="3" id="KW-0813">Transport</keyword>
<evidence type="ECO:0000256" key="1">
    <source>
        <dbReference type="ARBA" id="ARBA00004651"/>
    </source>
</evidence>
<evidence type="ECO:0000256" key="8">
    <source>
        <dbReference type="SAM" id="Phobius"/>
    </source>
</evidence>
<keyword evidence="10" id="KW-1185">Reference proteome</keyword>
<dbReference type="Pfam" id="PF01594">
    <property type="entry name" value="AI-2E_transport"/>
    <property type="match status" value="1"/>
</dbReference>
<accession>A0A6M0RAM1</accession>
<evidence type="ECO:0000256" key="2">
    <source>
        <dbReference type="ARBA" id="ARBA00009773"/>
    </source>
</evidence>
<dbReference type="PANTHER" id="PTHR21716:SF53">
    <property type="entry name" value="PERMEASE PERM-RELATED"/>
    <property type="match status" value="1"/>
</dbReference>
<dbReference type="GO" id="GO:0005886">
    <property type="term" value="C:plasma membrane"/>
    <property type="evidence" value="ECO:0007669"/>
    <property type="project" value="UniProtKB-SubCell"/>
</dbReference>
<organism evidence="9 10">
    <name type="scientific">Clostridium niameyense</name>
    <dbReference type="NCBI Taxonomy" id="1622073"/>
    <lineage>
        <taxon>Bacteria</taxon>
        <taxon>Bacillati</taxon>
        <taxon>Bacillota</taxon>
        <taxon>Clostridia</taxon>
        <taxon>Eubacteriales</taxon>
        <taxon>Clostridiaceae</taxon>
        <taxon>Clostridium</taxon>
    </lineage>
</organism>
<comment type="subcellular location">
    <subcellularLocation>
        <location evidence="1">Cell membrane</location>
        <topology evidence="1">Multi-pass membrane protein</topology>
    </subcellularLocation>
</comment>
<feature type="transmembrane region" description="Helical" evidence="8">
    <location>
        <begin position="72"/>
        <end position="94"/>
    </location>
</feature>
<evidence type="ECO:0000256" key="7">
    <source>
        <dbReference type="ARBA" id="ARBA00023136"/>
    </source>
</evidence>
<evidence type="ECO:0000256" key="5">
    <source>
        <dbReference type="ARBA" id="ARBA00022692"/>
    </source>
</evidence>
<dbReference type="AlphaFoldDB" id="A0A6M0RAM1"/>
<keyword evidence="4" id="KW-1003">Cell membrane</keyword>
<evidence type="ECO:0000256" key="6">
    <source>
        <dbReference type="ARBA" id="ARBA00022989"/>
    </source>
</evidence>
<protein>
    <submittedName>
        <fullName evidence="9">AI-2E family transporter</fullName>
    </submittedName>
</protein>
<comment type="caution">
    <text evidence="9">The sequence shown here is derived from an EMBL/GenBank/DDBJ whole genome shotgun (WGS) entry which is preliminary data.</text>
</comment>
<evidence type="ECO:0000256" key="4">
    <source>
        <dbReference type="ARBA" id="ARBA00022475"/>
    </source>
</evidence>
<feature type="transmembrane region" description="Helical" evidence="8">
    <location>
        <begin position="38"/>
        <end position="60"/>
    </location>
</feature>
<keyword evidence="6 8" id="KW-1133">Transmembrane helix</keyword>
<gene>
    <name evidence="9" type="ORF">FDF74_03455</name>
</gene>
<reference evidence="9 10" key="1">
    <citation type="submission" date="2019-04" db="EMBL/GenBank/DDBJ databases">
        <title>Genome sequencing of Clostridium botulinum Groups I-IV and Clostridium butyricum.</title>
        <authorList>
            <person name="Brunt J."/>
            <person name="Van Vliet A.H.M."/>
            <person name="Stringer S.C."/>
            <person name="Carter A.T."/>
            <person name="Peck M.W."/>
        </authorList>
    </citation>
    <scope>NUCLEOTIDE SEQUENCE [LARGE SCALE GENOMIC DNA]</scope>
    <source>
        <strain evidence="9 10">IFR 18/094</strain>
    </source>
</reference>
<dbReference type="GO" id="GO:0055085">
    <property type="term" value="P:transmembrane transport"/>
    <property type="evidence" value="ECO:0007669"/>
    <property type="project" value="TreeGrafter"/>
</dbReference>
<dbReference type="RefSeq" id="WP_050607561.1">
    <property type="nucleotide sequence ID" value="NZ_CABKUB010000006.1"/>
</dbReference>
<feature type="transmembrane region" description="Helical" evidence="8">
    <location>
        <begin position="269"/>
        <end position="297"/>
    </location>
</feature>
<dbReference type="InterPro" id="IPR002549">
    <property type="entry name" value="AI-2E-like"/>
</dbReference>
<dbReference type="PANTHER" id="PTHR21716">
    <property type="entry name" value="TRANSMEMBRANE PROTEIN"/>
    <property type="match status" value="1"/>
</dbReference>
<proteinExistence type="inferred from homology"/>
<dbReference type="Proteomes" id="UP000473885">
    <property type="component" value="Unassembled WGS sequence"/>
</dbReference>
<evidence type="ECO:0000313" key="9">
    <source>
        <dbReference type="EMBL" id="NEZ46268.1"/>
    </source>
</evidence>
<feature type="transmembrane region" description="Helical" evidence="8">
    <location>
        <begin position="165"/>
        <end position="184"/>
    </location>
</feature>
<evidence type="ECO:0000256" key="3">
    <source>
        <dbReference type="ARBA" id="ARBA00022448"/>
    </source>
</evidence>
<sequence length="365" mass="41673">MSKKRKIPYIEFLPILIILFILFKLINNIENVYSFIKSILTIIVPFIWALGIAYILNPLMKYLEKKFKFKRWLSILITYVIVIGLITLFINTFLPKIVKNMGDLFVHAPDYIDETVKWFDSNVRHSQIYSALMNNSNDTVSNLLNKIPALTNSFINTFLNKTIKFTSSLIKFVFGLIISIYFLLDKESLIKNLKKLLLAISGYKHYSSIISFLQEVDIVFSKYIIGKSIDSLIIGLMCFVGLTFLKAPYPALIAFIVGLTNMIPYFGPLIGMIPAFIITLFFSYIKAFWVLIFIILLQQFDGWYLGPKILGNRIGLSPIWIIFAITIGGGAFGVLGMFLSVPIAAIIKTYIEKFINSKLNNKTIE</sequence>
<feature type="transmembrane region" description="Helical" evidence="8">
    <location>
        <begin position="233"/>
        <end position="257"/>
    </location>
</feature>
<keyword evidence="7 8" id="KW-0472">Membrane</keyword>
<keyword evidence="5 8" id="KW-0812">Transmembrane</keyword>
<name>A0A6M0RAM1_9CLOT</name>
<dbReference type="EMBL" id="SXDP01000002">
    <property type="protein sequence ID" value="NEZ46268.1"/>
    <property type="molecule type" value="Genomic_DNA"/>
</dbReference>
<feature type="transmembrane region" description="Helical" evidence="8">
    <location>
        <begin position="317"/>
        <end position="347"/>
    </location>
</feature>
<feature type="transmembrane region" description="Helical" evidence="8">
    <location>
        <begin position="7"/>
        <end position="26"/>
    </location>
</feature>
<evidence type="ECO:0000313" key="10">
    <source>
        <dbReference type="Proteomes" id="UP000473885"/>
    </source>
</evidence>
<comment type="similarity">
    <text evidence="2">Belongs to the autoinducer-2 exporter (AI-2E) (TC 2.A.86) family.</text>
</comment>
<dbReference type="OrthoDB" id="9793390at2"/>